<name>A0A7K1SB68_9BACT</name>
<proteinExistence type="predicted"/>
<evidence type="ECO:0000313" key="3">
    <source>
        <dbReference type="Proteomes" id="UP000436006"/>
    </source>
</evidence>
<sequence length="344" mass="38014">MYRLFVILLTSVLVAACIDQVDLPIRTEEPRLVVEGQITNEAPPYTVRLTYTGKYGGTGGQNVNDQYVKEAQVTVADDQGRSARFVSMGLGLYQTTDSTFRGQVGRAYSLSVVLADGKRYVTKSERMPAVPVIDSVSATLIKTGSIVTPYALSYAVNTTDPANEQNYYRWSAYGYTTRLSMGVPCSLGNPTRCNTRCWVSVSNDIVNVYSDEAINGNPLRGRFVLQVPIYAVGPQLVEVQQYGITQANYQFWKLYQQQNARTGSIFDPLPAPVTGNLVNTSDPSDLARGYFAVTSITRRRYRQQSFPSAVFYSALLSFISSQIIPDGDCRATYGNVPILEPEGW</sequence>
<organism evidence="2 3">
    <name type="scientific">Spirosoma arboris</name>
    <dbReference type="NCBI Taxonomy" id="2682092"/>
    <lineage>
        <taxon>Bacteria</taxon>
        <taxon>Pseudomonadati</taxon>
        <taxon>Bacteroidota</taxon>
        <taxon>Cytophagia</taxon>
        <taxon>Cytophagales</taxon>
        <taxon>Cytophagaceae</taxon>
        <taxon>Spirosoma</taxon>
    </lineage>
</organism>
<keyword evidence="3" id="KW-1185">Reference proteome</keyword>
<comment type="caution">
    <text evidence="2">The sequence shown here is derived from an EMBL/GenBank/DDBJ whole genome shotgun (WGS) entry which is preliminary data.</text>
</comment>
<feature type="chain" id="PRO_5029691075" evidence="1">
    <location>
        <begin position="16"/>
        <end position="344"/>
    </location>
</feature>
<dbReference type="RefSeq" id="WP_157585560.1">
    <property type="nucleotide sequence ID" value="NZ_WPIN01000004.1"/>
</dbReference>
<protein>
    <submittedName>
        <fullName evidence="2">DUF4249 family protein</fullName>
    </submittedName>
</protein>
<dbReference type="Proteomes" id="UP000436006">
    <property type="component" value="Unassembled WGS sequence"/>
</dbReference>
<reference evidence="2 3" key="1">
    <citation type="submission" date="2019-12" db="EMBL/GenBank/DDBJ databases">
        <title>Spirosoma sp. HMF4905 genome sequencing and assembly.</title>
        <authorList>
            <person name="Kang H."/>
            <person name="Cha I."/>
            <person name="Kim H."/>
            <person name="Joh K."/>
        </authorList>
    </citation>
    <scope>NUCLEOTIDE SEQUENCE [LARGE SCALE GENOMIC DNA]</scope>
    <source>
        <strain evidence="2 3">HMF4905</strain>
    </source>
</reference>
<dbReference type="AlphaFoldDB" id="A0A7K1SB68"/>
<evidence type="ECO:0000256" key="1">
    <source>
        <dbReference type="SAM" id="SignalP"/>
    </source>
</evidence>
<dbReference type="PROSITE" id="PS51257">
    <property type="entry name" value="PROKAR_LIPOPROTEIN"/>
    <property type="match status" value="1"/>
</dbReference>
<dbReference type="InterPro" id="IPR025345">
    <property type="entry name" value="DUF4249"/>
</dbReference>
<gene>
    <name evidence="2" type="ORF">GO755_13535</name>
</gene>
<evidence type="ECO:0000313" key="2">
    <source>
        <dbReference type="EMBL" id="MVM31057.1"/>
    </source>
</evidence>
<feature type="signal peptide" evidence="1">
    <location>
        <begin position="1"/>
        <end position="15"/>
    </location>
</feature>
<accession>A0A7K1SB68</accession>
<keyword evidence="1" id="KW-0732">Signal</keyword>
<dbReference type="Pfam" id="PF14054">
    <property type="entry name" value="DUF4249"/>
    <property type="match status" value="1"/>
</dbReference>
<dbReference type="EMBL" id="WPIN01000004">
    <property type="protein sequence ID" value="MVM31057.1"/>
    <property type="molecule type" value="Genomic_DNA"/>
</dbReference>